<evidence type="ECO:0000256" key="3">
    <source>
        <dbReference type="ARBA" id="ARBA00023295"/>
    </source>
</evidence>
<dbReference type="SUPFAM" id="SSF51011">
    <property type="entry name" value="Glycosyl hydrolase domain"/>
    <property type="match status" value="1"/>
</dbReference>
<dbReference type="SUPFAM" id="SSF81296">
    <property type="entry name" value="E set domains"/>
    <property type="match status" value="1"/>
</dbReference>
<proteinExistence type="inferred from homology"/>
<dbReference type="EMBL" id="UGHF01000001">
    <property type="protein sequence ID" value="STO60645.1"/>
    <property type="molecule type" value="Genomic_DNA"/>
</dbReference>
<dbReference type="InterPro" id="IPR017853">
    <property type="entry name" value="GH"/>
</dbReference>
<dbReference type="InterPro" id="IPR014756">
    <property type="entry name" value="Ig_E-set"/>
</dbReference>
<dbReference type="Gene3D" id="2.60.40.10">
    <property type="entry name" value="Immunoglobulins"/>
    <property type="match status" value="1"/>
</dbReference>
<reference evidence="8 9" key="1">
    <citation type="submission" date="2018-06" db="EMBL/GenBank/DDBJ databases">
        <authorList>
            <consortium name="Pathogen Informatics"/>
            <person name="Doyle S."/>
        </authorList>
    </citation>
    <scope>NUCLEOTIDE SEQUENCE [LARGE SCALE GENOMIC DNA]</scope>
    <source>
        <strain evidence="6 8">NCTC1659</strain>
        <strain evidence="7 9">NCTC8540</strain>
    </source>
</reference>
<organism evidence="6 8">
    <name type="scientific">Canicola haemoglobinophilus</name>
    <dbReference type="NCBI Taxonomy" id="733"/>
    <lineage>
        <taxon>Bacteria</taxon>
        <taxon>Pseudomonadati</taxon>
        <taxon>Pseudomonadota</taxon>
        <taxon>Gammaproteobacteria</taxon>
        <taxon>Pasteurellales</taxon>
        <taxon>Pasteurellaceae</taxon>
        <taxon>Canicola</taxon>
    </lineage>
</organism>
<dbReference type="CDD" id="cd11326">
    <property type="entry name" value="AmyAc_Glg_debranch"/>
    <property type="match status" value="1"/>
</dbReference>
<dbReference type="Gene3D" id="3.20.20.80">
    <property type="entry name" value="Glycosidases"/>
    <property type="match status" value="1"/>
</dbReference>
<dbReference type="SUPFAM" id="SSF51445">
    <property type="entry name" value="(Trans)glycosidases"/>
    <property type="match status" value="1"/>
</dbReference>
<evidence type="ECO:0000256" key="2">
    <source>
        <dbReference type="ARBA" id="ARBA00022801"/>
    </source>
</evidence>
<evidence type="ECO:0000313" key="6">
    <source>
        <dbReference type="EMBL" id="STO60645.1"/>
    </source>
</evidence>
<evidence type="ECO:0000313" key="9">
    <source>
        <dbReference type="Proteomes" id="UP000254496"/>
    </source>
</evidence>
<dbReference type="CDD" id="cd02856">
    <property type="entry name" value="E_set_GDE_Isoamylase_N"/>
    <property type="match status" value="1"/>
</dbReference>
<dbReference type="OrthoDB" id="3236218at2"/>
<dbReference type="STRING" id="733.B0186_08845"/>
<dbReference type="InterPro" id="IPR013783">
    <property type="entry name" value="Ig-like_fold"/>
</dbReference>
<dbReference type="InterPro" id="IPR006047">
    <property type="entry name" value="GH13_cat_dom"/>
</dbReference>
<keyword evidence="8" id="KW-1185">Reference proteome</keyword>
<dbReference type="Gene3D" id="2.60.40.1180">
    <property type="entry name" value="Golgi alpha-mannosidase II"/>
    <property type="match status" value="1"/>
</dbReference>
<dbReference type="EMBL" id="UGHJ01000001">
    <property type="protein sequence ID" value="STO68451.1"/>
    <property type="molecule type" value="Genomic_DNA"/>
</dbReference>
<dbReference type="RefSeq" id="WP_078218984.1">
    <property type="nucleotide sequence ID" value="NZ_MUXZ01000028.1"/>
</dbReference>
<feature type="domain" description="Glycosyl hydrolase family 13 catalytic" evidence="5">
    <location>
        <begin position="156"/>
        <end position="563"/>
    </location>
</feature>
<evidence type="ECO:0000313" key="7">
    <source>
        <dbReference type="EMBL" id="STO68451.1"/>
    </source>
</evidence>
<evidence type="ECO:0000259" key="5">
    <source>
        <dbReference type="SMART" id="SM00642"/>
    </source>
</evidence>
<dbReference type="InterPro" id="IPR011837">
    <property type="entry name" value="Glycogen_debranch_GlgX"/>
</dbReference>
<dbReference type="InterPro" id="IPR044505">
    <property type="entry name" value="GlgX_Isoamylase_N_E_set"/>
</dbReference>
<evidence type="ECO:0000313" key="8">
    <source>
        <dbReference type="Proteomes" id="UP000254329"/>
    </source>
</evidence>
<dbReference type="EC" id="3.2.1.-" evidence="6"/>
<accession>A0A1V4AZM4</accession>
<comment type="similarity">
    <text evidence="1">Belongs to the glycosyl hydrolase 13 family.</text>
</comment>
<evidence type="ECO:0000256" key="1">
    <source>
        <dbReference type="ARBA" id="ARBA00008061"/>
    </source>
</evidence>
<feature type="region of interest" description="Disordered" evidence="4">
    <location>
        <begin position="463"/>
        <end position="488"/>
    </location>
</feature>
<protein>
    <submittedName>
        <fullName evidence="6">Glycogen operon protein</fullName>
        <ecNumber evidence="6">3.2.1.-</ecNumber>
    </submittedName>
</protein>
<dbReference type="PANTHER" id="PTHR43002">
    <property type="entry name" value="GLYCOGEN DEBRANCHING ENZYME"/>
    <property type="match status" value="1"/>
</dbReference>
<name>A0A1V4AZM4_9PAST</name>
<dbReference type="GO" id="GO:0004135">
    <property type="term" value="F:amylo-alpha-1,6-glucosidase activity"/>
    <property type="evidence" value="ECO:0007669"/>
    <property type="project" value="InterPro"/>
</dbReference>
<dbReference type="Proteomes" id="UP000254496">
    <property type="component" value="Unassembled WGS sequence"/>
</dbReference>
<dbReference type="InterPro" id="IPR004193">
    <property type="entry name" value="Glyco_hydro_13_N"/>
</dbReference>
<dbReference type="InterPro" id="IPR013780">
    <property type="entry name" value="Glyco_hydro_b"/>
</dbReference>
<keyword evidence="2 6" id="KW-0378">Hydrolase</keyword>
<evidence type="ECO:0000256" key="4">
    <source>
        <dbReference type="SAM" id="MobiDB-lite"/>
    </source>
</evidence>
<dbReference type="InterPro" id="IPR040784">
    <property type="entry name" value="GlgX_C"/>
</dbReference>
<dbReference type="Proteomes" id="UP000254329">
    <property type="component" value="Unassembled WGS sequence"/>
</dbReference>
<dbReference type="Pfam" id="PF18390">
    <property type="entry name" value="GlgX_C"/>
    <property type="match status" value="1"/>
</dbReference>
<dbReference type="NCBIfam" id="TIGR02100">
    <property type="entry name" value="glgX_debranch"/>
    <property type="match status" value="1"/>
</dbReference>
<dbReference type="GO" id="GO:0005980">
    <property type="term" value="P:glycogen catabolic process"/>
    <property type="evidence" value="ECO:0007669"/>
    <property type="project" value="InterPro"/>
</dbReference>
<dbReference type="SMART" id="SM00642">
    <property type="entry name" value="Aamy"/>
    <property type="match status" value="1"/>
</dbReference>
<keyword evidence="3 6" id="KW-0326">Glycosidase</keyword>
<sequence>MSKINLGKAYPLGSTECDVENITGFNFAIYSSQASAVELCIFKQGSTQETRFPMYCTENVWHIWLSGLDYGTEYGFRIYGKEGSLSNPNKLMLDPYARSVTGKPDLSSEENRSWFLLNDERDNGHLAPKALITSSSFDWENDILPQTPWAESIIYELHVKGFTQLREDIPAEIRGTYAGLAHPNAIAYLKELGISAVELLPINYHLDEPHLQEKGLQNYWGYSPLAMFAVEPKYCSKQTNTTPLTEFKSMVKALHQAGIEVISDVVFNHSVESEKHFPTFSQRGIDDRTYYWQDETGNYFNLTGCGNTLNLSTEIGRRWVVDCLRYWVEECHVDGFRFDLASVLGRETPDFNAQALLFKEIEQVPSLQKVKFIAEPWDIGIGGYQVGNFPDYFAEWNDHFRDDMCRFWLWKSGELGIFAERFAGSSDIYRRNKKRPHNSINFITAHDGFTLRDLVSYNQKHNFANGEDNRDGRSENYSYNHGVEGNEDTNSHIEEARYLSRCGLLMSLLLSNGTPMLLAGDEFGNTQNGNNNAYCQDNETTWLKWQHFEQDLFALTKQVIALRKQIPSLQQDNWWQESNVSWLNVDAENMSLKDWHNKDIKAFQILLDNKYLFVINAKANLQKFSLPQGNWEILCNSEVAFLQKEQLDLTDLAFCVLQKISE</sequence>
<dbReference type="Pfam" id="PF00128">
    <property type="entry name" value="Alpha-amylase"/>
    <property type="match status" value="1"/>
</dbReference>
<dbReference type="Pfam" id="PF02922">
    <property type="entry name" value="CBM_48"/>
    <property type="match status" value="1"/>
</dbReference>
<gene>
    <name evidence="6" type="primary">glgX</name>
    <name evidence="6" type="ORF">NCTC1659_01940</name>
    <name evidence="7" type="ORF">NCTC8540_00946</name>
</gene>
<dbReference type="AlphaFoldDB" id="A0A1V4AZM4"/>